<dbReference type="EMBL" id="JBHTHY010000011">
    <property type="protein sequence ID" value="MFD0798433.1"/>
    <property type="molecule type" value="Genomic_DNA"/>
</dbReference>
<dbReference type="Proteomes" id="UP001597012">
    <property type="component" value="Unassembled WGS sequence"/>
</dbReference>
<evidence type="ECO:0000313" key="3">
    <source>
        <dbReference type="Proteomes" id="UP001597012"/>
    </source>
</evidence>
<gene>
    <name evidence="2" type="ORF">ACFQZJ_13255</name>
</gene>
<dbReference type="PROSITE" id="PS51257">
    <property type="entry name" value="PROKAR_LIPOPROTEIN"/>
    <property type="match status" value="1"/>
</dbReference>
<name>A0ABW3B6L4_9FLAO</name>
<comment type="caution">
    <text evidence="2">The sequence shown here is derived from an EMBL/GenBank/DDBJ whole genome shotgun (WGS) entry which is preliminary data.</text>
</comment>
<accession>A0ABW3B6L4</accession>
<evidence type="ECO:0008006" key="4">
    <source>
        <dbReference type="Google" id="ProtNLM"/>
    </source>
</evidence>
<evidence type="ECO:0000313" key="2">
    <source>
        <dbReference type="EMBL" id="MFD0798433.1"/>
    </source>
</evidence>
<feature type="signal peptide" evidence="1">
    <location>
        <begin position="1"/>
        <end position="22"/>
    </location>
</feature>
<proteinExistence type="predicted"/>
<sequence>MKKAFIVLLAVCGMLSCSNSDSEPTILNGILTGEFIEVTPISNRTTLIFSANSNQLQEKRTSDGENPISRTFSIQLVDDGMIELSSNEADEMSPKVFHYQIIDDNIFEIGNINHNDNEDTIMTFKRI</sequence>
<dbReference type="RefSeq" id="WP_379935171.1">
    <property type="nucleotide sequence ID" value="NZ_JBHTHY010000011.1"/>
</dbReference>
<protein>
    <recommendedName>
        <fullName evidence="4">Copper resistance protein NlpE</fullName>
    </recommendedName>
</protein>
<reference evidence="3" key="1">
    <citation type="journal article" date="2019" name="Int. J. Syst. Evol. Microbiol.">
        <title>The Global Catalogue of Microorganisms (GCM) 10K type strain sequencing project: providing services to taxonomists for standard genome sequencing and annotation.</title>
        <authorList>
            <consortium name="The Broad Institute Genomics Platform"/>
            <consortium name="The Broad Institute Genome Sequencing Center for Infectious Disease"/>
            <person name="Wu L."/>
            <person name="Ma J."/>
        </authorList>
    </citation>
    <scope>NUCLEOTIDE SEQUENCE [LARGE SCALE GENOMIC DNA]</scope>
    <source>
        <strain evidence="3">CCUG 61948</strain>
    </source>
</reference>
<keyword evidence="1" id="KW-0732">Signal</keyword>
<evidence type="ECO:0000256" key="1">
    <source>
        <dbReference type="SAM" id="SignalP"/>
    </source>
</evidence>
<feature type="chain" id="PRO_5046518602" description="Copper resistance protein NlpE" evidence="1">
    <location>
        <begin position="23"/>
        <end position="127"/>
    </location>
</feature>
<keyword evidence="3" id="KW-1185">Reference proteome</keyword>
<organism evidence="2 3">
    <name type="scientific">Maribacter chungangensis</name>
    <dbReference type="NCBI Taxonomy" id="1069117"/>
    <lineage>
        <taxon>Bacteria</taxon>
        <taxon>Pseudomonadati</taxon>
        <taxon>Bacteroidota</taxon>
        <taxon>Flavobacteriia</taxon>
        <taxon>Flavobacteriales</taxon>
        <taxon>Flavobacteriaceae</taxon>
        <taxon>Maribacter</taxon>
    </lineage>
</organism>